<keyword evidence="2" id="KW-1185">Reference proteome</keyword>
<sequence>MKSVGLTAYSFCVRNGNDEQYELHTIQEKTFIDIVKKEADLNLKKYVNDKDGESVFTFDEVKVEECEDSSHRKEYDCLLMRVKTGEYGVESEIIDSETGNIAHTKRIGEADVMPFGCAVLVPSGQHTRGIVVFQSIGRYGIITIMKKYIQEYLQRVDGTLRLVMEPVMPRTYASKLFEEGVLKSIRMIRYGIPEDEADRYGVDRGVKEMVEERVIKKPAGFMQRKKIKLQEFINRECGVSDIVKIDGFEMDDLKLEFKCGKRIKTISLEKVDNVVVSEDVTNNVTLEKGHPTFNSLCREMKATGEFYLREQGALV</sequence>
<proteinExistence type="predicted"/>
<comment type="caution">
    <text evidence="1">The sequence shown here is derived from an EMBL/GenBank/DDBJ whole genome shotgun (WGS) entry which is preliminary data.</text>
</comment>
<dbReference type="RefSeq" id="WP_256133782.1">
    <property type="nucleotide sequence ID" value="NZ_JANFXK010000041.1"/>
</dbReference>
<evidence type="ECO:0000313" key="1">
    <source>
        <dbReference type="EMBL" id="MCQ4638575.1"/>
    </source>
</evidence>
<evidence type="ECO:0000313" key="2">
    <source>
        <dbReference type="Proteomes" id="UP001524502"/>
    </source>
</evidence>
<organism evidence="1 2">
    <name type="scientific">Anaerovorax odorimutans</name>
    <dbReference type="NCBI Taxonomy" id="109327"/>
    <lineage>
        <taxon>Bacteria</taxon>
        <taxon>Bacillati</taxon>
        <taxon>Bacillota</taxon>
        <taxon>Clostridia</taxon>
        <taxon>Peptostreptococcales</taxon>
        <taxon>Anaerovoracaceae</taxon>
        <taxon>Anaerovorax</taxon>
    </lineage>
</organism>
<dbReference type="EMBL" id="JANFXK010000041">
    <property type="protein sequence ID" value="MCQ4638575.1"/>
    <property type="molecule type" value="Genomic_DNA"/>
</dbReference>
<name>A0ABT1RTT4_9FIRM</name>
<reference evidence="1 2" key="1">
    <citation type="submission" date="2022-06" db="EMBL/GenBank/DDBJ databases">
        <title>Isolation of gut microbiota from human fecal samples.</title>
        <authorList>
            <person name="Pamer E.G."/>
            <person name="Barat B."/>
            <person name="Waligurski E."/>
            <person name="Medina S."/>
            <person name="Paddock L."/>
            <person name="Mostad J."/>
        </authorList>
    </citation>
    <scope>NUCLEOTIDE SEQUENCE [LARGE SCALE GENOMIC DNA]</scope>
    <source>
        <strain evidence="1 2">SL.3.17</strain>
    </source>
</reference>
<accession>A0ABT1RTT4</accession>
<protein>
    <submittedName>
        <fullName evidence="1">Uncharacterized protein</fullName>
    </submittedName>
</protein>
<gene>
    <name evidence="1" type="ORF">NE619_17745</name>
</gene>
<dbReference type="Proteomes" id="UP001524502">
    <property type="component" value="Unassembled WGS sequence"/>
</dbReference>